<evidence type="ECO:0000256" key="3">
    <source>
        <dbReference type="SAM" id="Phobius"/>
    </source>
</evidence>
<keyword evidence="1" id="KW-0175">Coiled coil</keyword>
<feature type="region of interest" description="Disordered" evidence="2">
    <location>
        <begin position="80"/>
        <end position="100"/>
    </location>
</feature>
<feature type="coiled-coil region" evidence="1">
    <location>
        <begin position="111"/>
        <end position="253"/>
    </location>
</feature>
<evidence type="ECO:0000313" key="5">
    <source>
        <dbReference type="Proteomes" id="UP000186594"/>
    </source>
</evidence>
<reference evidence="4 5" key="1">
    <citation type="submission" date="2016-04" db="EMBL/GenBank/DDBJ databases">
        <title>Evolutionary innovation and constraint leading to complex multicellularity in the Ascomycota.</title>
        <authorList>
            <person name="Cisse O."/>
            <person name="Nguyen A."/>
            <person name="Hewitt D.A."/>
            <person name="Jedd G."/>
            <person name="Stajich J.E."/>
        </authorList>
    </citation>
    <scope>NUCLEOTIDE SEQUENCE [LARGE SCALE GENOMIC DNA]</scope>
    <source>
        <strain evidence="4 5">DAH-3</strain>
    </source>
</reference>
<dbReference type="OrthoDB" id="10682138at2759"/>
<keyword evidence="3" id="KW-0472">Membrane</keyword>
<accession>A0A1U7LN79</accession>
<protein>
    <submittedName>
        <fullName evidence="4">Uncharacterized protein</fullName>
    </submittedName>
</protein>
<gene>
    <name evidence="4" type="ORF">NEOLI_003847</name>
</gene>
<proteinExistence type="predicted"/>
<organism evidence="4 5">
    <name type="scientific">Neolecta irregularis (strain DAH-3)</name>
    <dbReference type="NCBI Taxonomy" id="1198029"/>
    <lineage>
        <taxon>Eukaryota</taxon>
        <taxon>Fungi</taxon>
        <taxon>Dikarya</taxon>
        <taxon>Ascomycota</taxon>
        <taxon>Taphrinomycotina</taxon>
        <taxon>Neolectales</taxon>
        <taxon>Neolectaceae</taxon>
        <taxon>Neolecta</taxon>
    </lineage>
</organism>
<dbReference type="AlphaFoldDB" id="A0A1U7LN79"/>
<sequence length="387" mass="44989">MDRSPPDPNGWANTLEETTNVYRSKHAELDDLTNTLIDTTSSLQSEHANLLSRLRLRAGPGSRMSTTLSTFPSDWEDEEDAFSFSSQPNPSSSISPLRSKRARSRSTEKWIDLLERQNTDLLDQVATLSSDAVETEKVWKEKFKRANAHARELKDEIMDWEKRVLGLENIKRDTEGYKSESRYLYTRLQAVETEYEQWLSEKQSTETKLREALAEVETARRGYANMRGIEIEKKELEMRLRGQERITEELLAQLDEERLSRRASIDDRCPEDQLRQNGPLSPPLTFDFEEMSISTPLRQRQKLSLRRSLYSEIEDSEPPENSIIPKIQRSKPLEYVIWIFLWLKFVVLLLIAVAVAVRQGPLKVLGPEQRKLLTEDDDEDRDTMENR</sequence>
<comment type="caution">
    <text evidence="4">The sequence shown here is derived from an EMBL/GenBank/DDBJ whole genome shotgun (WGS) entry which is preliminary data.</text>
</comment>
<evidence type="ECO:0000256" key="1">
    <source>
        <dbReference type="SAM" id="Coils"/>
    </source>
</evidence>
<dbReference type="EMBL" id="LXFE01001015">
    <property type="protein sequence ID" value="OLL24043.1"/>
    <property type="molecule type" value="Genomic_DNA"/>
</dbReference>
<feature type="compositionally biased region" description="Low complexity" evidence="2">
    <location>
        <begin position="83"/>
        <end position="96"/>
    </location>
</feature>
<keyword evidence="3" id="KW-0812">Transmembrane</keyword>
<dbReference type="Proteomes" id="UP000186594">
    <property type="component" value="Unassembled WGS sequence"/>
</dbReference>
<name>A0A1U7LN79_NEOID</name>
<keyword evidence="3" id="KW-1133">Transmembrane helix</keyword>
<evidence type="ECO:0000313" key="4">
    <source>
        <dbReference type="EMBL" id="OLL24043.1"/>
    </source>
</evidence>
<feature type="transmembrane region" description="Helical" evidence="3">
    <location>
        <begin position="335"/>
        <end position="357"/>
    </location>
</feature>
<evidence type="ECO:0000256" key="2">
    <source>
        <dbReference type="SAM" id="MobiDB-lite"/>
    </source>
</evidence>
<keyword evidence="5" id="KW-1185">Reference proteome</keyword>